<gene>
    <name evidence="1" type="ORF">PCOR1329_LOCUS11245</name>
</gene>
<name>A0ABN9QHT2_9DINO</name>
<protein>
    <submittedName>
        <fullName evidence="1">Uncharacterized protein</fullName>
    </submittedName>
</protein>
<dbReference type="EMBL" id="CAUYUJ010003236">
    <property type="protein sequence ID" value="CAK0804442.1"/>
    <property type="molecule type" value="Genomic_DNA"/>
</dbReference>
<evidence type="ECO:0000313" key="2">
    <source>
        <dbReference type="Proteomes" id="UP001189429"/>
    </source>
</evidence>
<sequence length="106" mass="11067">MSGHRRLPLECVRAGAQTQNDVCAASFVQEVHAAAGQPAVREGPGGSCADPCGATAPARALPVRDRNEDGTLRCLVSWPLSLLVSVLLSFPGYSNGSIRFRGSCLS</sequence>
<keyword evidence="2" id="KW-1185">Reference proteome</keyword>
<evidence type="ECO:0000313" key="1">
    <source>
        <dbReference type="EMBL" id="CAK0804442.1"/>
    </source>
</evidence>
<accession>A0ABN9QHT2</accession>
<comment type="caution">
    <text evidence="1">The sequence shown here is derived from an EMBL/GenBank/DDBJ whole genome shotgun (WGS) entry which is preliminary data.</text>
</comment>
<feature type="non-terminal residue" evidence="1">
    <location>
        <position position="106"/>
    </location>
</feature>
<dbReference type="Proteomes" id="UP001189429">
    <property type="component" value="Unassembled WGS sequence"/>
</dbReference>
<proteinExistence type="predicted"/>
<organism evidence="1 2">
    <name type="scientific">Prorocentrum cordatum</name>
    <dbReference type="NCBI Taxonomy" id="2364126"/>
    <lineage>
        <taxon>Eukaryota</taxon>
        <taxon>Sar</taxon>
        <taxon>Alveolata</taxon>
        <taxon>Dinophyceae</taxon>
        <taxon>Prorocentrales</taxon>
        <taxon>Prorocentraceae</taxon>
        <taxon>Prorocentrum</taxon>
    </lineage>
</organism>
<reference evidence="1" key="1">
    <citation type="submission" date="2023-10" db="EMBL/GenBank/DDBJ databases">
        <authorList>
            <person name="Chen Y."/>
            <person name="Shah S."/>
            <person name="Dougan E. K."/>
            <person name="Thang M."/>
            <person name="Chan C."/>
        </authorList>
    </citation>
    <scope>NUCLEOTIDE SEQUENCE [LARGE SCALE GENOMIC DNA]</scope>
</reference>